<dbReference type="PROSITE" id="PS50948">
    <property type="entry name" value="PAN"/>
    <property type="match status" value="1"/>
</dbReference>
<feature type="domain" description="MACPF" evidence="2">
    <location>
        <begin position="1"/>
        <end position="297"/>
    </location>
</feature>
<gene>
    <name evidence="3" type="ORF">C0Q70_12646</name>
</gene>
<dbReference type="Gene3D" id="3.50.4.10">
    <property type="entry name" value="Hepatocyte Growth Factor"/>
    <property type="match status" value="1"/>
</dbReference>
<dbReference type="InterPro" id="IPR003609">
    <property type="entry name" value="Pan_app"/>
</dbReference>
<dbReference type="AlphaFoldDB" id="A0A2T7P231"/>
<evidence type="ECO:0000313" key="4">
    <source>
        <dbReference type="Proteomes" id="UP000245119"/>
    </source>
</evidence>
<keyword evidence="4" id="KW-1185">Reference proteome</keyword>
<comment type="caution">
    <text evidence="3">The sequence shown here is derived from an EMBL/GenBank/DDBJ whole genome shotgun (WGS) entry which is preliminary data.</text>
</comment>
<reference evidence="3 4" key="1">
    <citation type="submission" date="2018-04" db="EMBL/GenBank/DDBJ databases">
        <title>The genome of golden apple snail Pomacea canaliculata provides insight into stress tolerance and invasive adaptation.</title>
        <authorList>
            <person name="Liu C."/>
            <person name="Liu B."/>
            <person name="Ren Y."/>
            <person name="Zhang Y."/>
            <person name="Wang H."/>
            <person name="Li S."/>
            <person name="Jiang F."/>
            <person name="Yin L."/>
            <person name="Zhang G."/>
            <person name="Qian W."/>
            <person name="Fan W."/>
        </authorList>
    </citation>
    <scope>NUCLEOTIDE SEQUENCE [LARGE SCALE GENOMIC DNA]</scope>
    <source>
        <strain evidence="3">SZHN2017</strain>
        <tissue evidence="3">Muscle</tissue>
    </source>
</reference>
<proteinExistence type="predicted"/>
<dbReference type="Proteomes" id="UP000245119">
    <property type="component" value="Linkage Group LG7"/>
</dbReference>
<evidence type="ECO:0000259" key="1">
    <source>
        <dbReference type="PROSITE" id="PS50948"/>
    </source>
</evidence>
<protein>
    <recommendedName>
        <fullName evidence="5">MACPF domain-containing protein</fullName>
    </recommendedName>
</protein>
<dbReference type="InterPro" id="IPR020864">
    <property type="entry name" value="MACPF"/>
</dbReference>
<accession>A0A2T7P231</accession>
<name>A0A2T7P231_POMCA</name>
<organism evidence="3 4">
    <name type="scientific">Pomacea canaliculata</name>
    <name type="common">Golden apple snail</name>
    <dbReference type="NCBI Taxonomy" id="400727"/>
    <lineage>
        <taxon>Eukaryota</taxon>
        <taxon>Metazoa</taxon>
        <taxon>Spiralia</taxon>
        <taxon>Lophotrochozoa</taxon>
        <taxon>Mollusca</taxon>
        <taxon>Gastropoda</taxon>
        <taxon>Caenogastropoda</taxon>
        <taxon>Architaenioglossa</taxon>
        <taxon>Ampullarioidea</taxon>
        <taxon>Ampullariidae</taxon>
        <taxon>Pomacea</taxon>
    </lineage>
</organism>
<dbReference type="OrthoDB" id="284175at2759"/>
<feature type="domain" description="Apple" evidence="1">
    <location>
        <begin position="386"/>
        <end position="470"/>
    </location>
</feature>
<evidence type="ECO:0008006" key="5">
    <source>
        <dbReference type="Google" id="ProtNLM"/>
    </source>
</evidence>
<dbReference type="PROSITE" id="PS51412">
    <property type="entry name" value="MACPF_2"/>
    <property type="match status" value="1"/>
</dbReference>
<evidence type="ECO:0000313" key="3">
    <source>
        <dbReference type="EMBL" id="PVD27485.1"/>
    </source>
</evidence>
<evidence type="ECO:0000259" key="2">
    <source>
        <dbReference type="PROSITE" id="PS51412"/>
    </source>
</evidence>
<dbReference type="SMART" id="SM00457">
    <property type="entry name" value="MACPF"/>
    <property type="match status" value="1"/>
</dbReference>
<dbReference type="EMBL" id="PZQS01000007">
    <property type="protein sequence ID" value="PVD27485.1"/>
    <property type="molecule type" value="Genomic_DNA"/>
</dbReference>
<dbReference type="Pfam" id="PF01823">
    <property type="entry name" value="MACPF"/>
    <property type="match status" value="1"/>
</dbReference>
<sequence length="537" mass="58247">MDDTLFGYDSLKGNPLGSGFDPGFTLPIFSADCSSCHVPSACRVPRGVVVSPDVSCVTSFQSEVVETPYHLTKLLTLTARLTGGGWGPPFSANDDFRQLSADLGHNVLVVSTAACRTHRAKLQSMGSPPFDPHFIKWIRRLNASNSDDVFNDFLSTYGTHFVSGVTFGASTSFVYKLDAASYKRLIPSESDLATACSIMSSLNTGHKPQGVKSDESPCRHAVSVPVIKGVPLSGSRESWLAEIGKNPVPLTYDLTSVEALFSDVFMGHAQTLGDDAIDYVRLRDGIARAKARYSKILIERRVESKSDFPSPGLTLNLTQLSPLSKSKFNGPAATCAAQCHLVTGCVAVSTCQSCTESDVNYLACYMFHADVSTTAVQDDNWLTTIVTSKLRAPFIVFNTMSTDSSLSAILRSSVTTARACYTLCLANDFCAAFTFSQGGPSGERCTLHSDMLQSLKRYPGTNMHILPSTARSLLRKGAREGYHLSSMPSDWAILSCDSNDDCQEFNTECFMGRCVCKPEFFFSPADRTCHSGEYPVL</sequence>